<proteinExistence type="predicted"/>
<dbReference type="GeneID" id="54561515"/>
<dbReference type="PROSITE" id="PS50097">
    <property type="entry name" value="BTB"/>
    <property type="match status" value="1"/>
</dbReference>
<gene>
    <name evidence="2" type="ORF">M409DRAFT_26732</name>
</gene>
<dbReference type="OrthoDB" id="6359816at2759"/>
<evidence type="ECO:0000313" key="2">
    <source>
        <dbReference type="EMBL" id="KAF2162877.1"/>
    </source>
</evidence>
<dbReference type="Gene3D" id="3.30.710.10">
    <property type="entry name" value="Potassium Channel Kv1.1, Chain A"/>
    <property type="match status" value="1"/>
</dbReference>
<accession>A0A6A6C6R7</accession>
<dbReference type="InterPro" id="IPR011333">
    <property type="entry name" value="SKP1/BTB/POZ_sf"/>
</dbReference>
<dbReference type="AlphaFoldDB" id="A0A6A6C6R7"/>
<dbReference type="SUPFAM" id="SSF54695">
    <property type="entry name" value="POZ domain"/>
    <property type="match status" value="1"/>
</dbReference>
<sequence>MSPFVVPKFVQSRTATLFEPPRTINLPLIFAIAMTRGKRGDDDGNGGSGTGTTACSNAQNQCLPTDMFVICGDRIWPVHRRVLIPSLFFRRHFKASRKSPKSPPIDGQVVSAVHAALCFMYKGDYDDEDYDLAEFEKAEDAYPILFNVYVHAVAVKLELAELEELAVTKFSKRAEVERGSPGFADAVREIYTECPETRLALKNKVVEVCQNHATELFGVGASVDSDSRIWYHKLHGVLNTVPEFRRDLLRATPPTTGGYTWSILSLQTAEISYLCPRYDETFVMWSVSVRQKKHCWCPYCGAQEEMVNLQKQEVKLK</sequence>
<protein>
    <recommendedName>
        <fullName evidence="1">BTB domain-containing protein</fullName>
    </recommendedName>
</protein>
<name>A0A6A6C6R7_ZASCE</name>
<feature type="domain" description="BTB" evidence="1">
    <location>
        <begin position="65"/>
        <end position="129"/>
    </location>
</feature>
<organism evidence="2 3">
    <name type="scientific">Zasmidium cellare ATCC 36951</name>
    <dbReference type="NCBI Taxonomy" id="1080233"/>
    <lineage>
        <taxon>Eukaryota</taxon>
        <taxon>Fungi</taxon>
        <taxon>Dikarya</taxon>
        <taxon>Ascomycota</taxon>
        <taxon>Pezizomycotina</taxon>
        <taxon>Dothideomycetes</taxon>
        <taxon>Dothideomycetidae</taxon>
        <taxon>Mycosphaerellales</taxon>
        <taxon>Mycosphaerellaceae</taxon>
        <taxon>Zasmidium</taxon>
    </lineage>
</organism>
<dbReference type="InterPro" id="IPR000210">
    <property type="entry name" value="BTB/POZ_dom"/>
</dbReference>
<dbReference type="RefSeq" id="XP_033663766.1">
    <property type="nucleotide sequence ID" value="XM_033808243.1"/>
</dbReference>
<dbReference type="PANTHER" id="PTHR47843">
    <property type="entry name" value="BTB DOMAIN-CONTAINING PROTEIN-RELATED"/>
    <property type="match status" value="1"/>
</dbReference>
<keyword evidence="3" id="KW-1185">Reference proteome</keyword>
<reference evidence="2" key="1">
    <citation type="journal article" date="2020" name="Stud. Mycol.">
        <title>101 Dothideomycetes genomes: a test case for predicting lifestyles and emergence of pathogens.</title>
        <authorList>
            <person name="Haridas S."/>
            <person name="Albert R."/>
            <person name="Binder M."/>
            <person name="Bloem J."/>
            <person name="Labutti K."/>
            <person name="Salamov A."/>
            <person name="Andreopoulos B."/>
            <person name="Baker S."/>
            <person name="Barry K."/>
            <person name="Bills G."/>
            <person name="Bluhm B."/>
            <person name="Cannon C."/>
            <person name="Castanera R."/>
            <person name="Culley D."/>
            <person name="Daum C."/>
            <person name="Ezra D."/>
            <person name="Gonzalez J."/>
            <person name="Henrissat B."/>
            <person name="Kuo A."/>
            <person name="Liang C."/>
            <person name="Lipzen A."/>
            <person name="Lutzoni F."/>
            <person name="Magnuson J."/>
            <person name="Mondo S."/>
            <person name="Nolan M."/>
            <person name="Ohm R."/>
            <person name="Pangilinan J."/>
            <person name="Park H.-J."/>
            <person name="Ramirez L."/>
            <person name="Alfaro M."/>
            <person name="Sun H."/>
            <person name="Tritt A."/>
            <person name="Yoshinaga Y."/>
            <person name="Zwiers L.-H."/>
            <person name="Turgeon B."/>
            <person name="Goodwin S."/>
            <person name="Spatafora J."/>
            <person name="Crous P."/>
            <person name="Grigoriev I."/>
        </authorList>
    </citation>
    <scope>NUCLEOTIDE SEQUENCE</scope>
    <source>
        <strain evidence="2">ATCC 36951</strain>
    </source>
</reference>
<evidence type="ECO:0000259" key="1">
    <source>
        <dbReference type="PROSITE" id="PS50097"/>
    </source>
</evidence>
<dbReference type="EMBL" id="ML993611">
    <property type="protein sequence ID" value="KAF2162877.1"/>
    <property type="molecule type" value="Genomic_DNA"/>
</dbReference>
<dbReference type="PANTHER" id="PTHR47843:SF5">
    <property type="entry name" value="BTB_POZ DOMAIN PROTEIN"/>
    <property type="match status" value="1"/>
</dbReference>
<evidence type="ECO:0000313" key="3">
    <source>
        <dbReference type="Proteomes" id="UP000799537"/>
    </source>
</evidence>
<dbReference type="Proteomes" id="UP000799537">
    <property type="component" value="Unassembled WGS sequence"/>
</dbReference>